<dbReference type="InterPro" id="IPR013320">
    <property type="entry name" value="ConA-like_dom_sf"/>
</dbReference>
<evidence type="ECO:0000256" key="3">
    <source>
        <dbReference type="ARBA" id="ARBA00022692"/>
    </source>
</evidence>
<organism evidence="11">
    <name type="scientific">Tetraodon nigroviridis</name>
    <name type="common">Spotted green pufferfish</name>
    <name type="synonym">Chelonodon nigroviridis</name>
    <dbReference type="NCBI Taxonomy" id="99883"/>
    <lineage>
        <taxon>Eukaryota</taxon>
        <taxon>Metazoa</taxon>
        <taxon>Chordata</taxon>
        <taxon>Craniata</taxon>
        <taxon>Vertebrata</taxon>
        <taxon>Euteleostomi</taxon>
        <taxon>Actinopterygii</taxon>
        <taxon>Neopterygii</taxon>
        <taxon>Teleostei</taxon>
        <taxon>Neoteleostei</taxon>
        <taxon>Acanthomorphata</taxon>
        <taxon>Eupercaria</taxon>
        <taxon>Tetraodontiformes</taxon>
        <taxon>Tetradontoidea</taxon>
        <taxon>Tetraodontidae</taxon>
        <taxon>Tetraodon</taxon>
    </lineage>
</organism>
<comment type="subcellular location">
    <subcellularLocation>
        <location evidence="1">Membrane</location>
        <topology evidence="1">Single-pass type I membrane protein</topology>
    </subcellularLocation>
</comment>
<evidence type="ECO:0000256" key="9">
    <source>
        <dbReference type="SAM" id="Phobius"/>
    </source>
</evidence>
<dbReference type="AlphaFoldDB" id="Q4SFQ2"/>
<keyword evidence="6 9" id="KW-0472">Membrane</keyword>
<evidence type="ECO:0000256" key="4">
    <source>
        <dbReference type="ARBA" id="ARBA00022889"/>
    </source>
</evidence>
<dbReference type="Pfam" id="PF02210">
    <property type="entry name" value="Laminin_G_2"/>
    <property type="match status" value="1"/>
</dbReference>
<name>Q4SFQ2_TETNG</name>
<dbReference type="InterPro" id="IPR050372">
    <property type="entry name" value="Neurexin-related_CASP"/>
</dbReference>
<evidence type="ECO:0000256" key="5">
    <source>
        <dbReference type="ARBA" id="ARBA00022989"/>
    </source>
</evidence>
<reference evidence="11" key="1">
    <citation type="journal article" date="2004" name="Nature">
        <title>Genome duplication in the teleost fish Tetraodon nigroviridis reveals the early vertebrate proto-karyotype.</title>
        <authorList>
            <person name="Jaillon O."/>
            <person name="Aury J.-M."/>
            <person name="Brunet F."/>
            <person name="Petit J.-L."/>
            <person name="Stange-Thomann N."/>
            <person name="Mauceli E."/>
            <person name="Bouneau L."/>
            <person name="Fischer C."/>
            <person name="Ozouf-Costaz C."/>
            <person name="Bernot A."/>
            <person name="Nicaud S."/>
            <person name="Jaffe D."/>
            <person name="Fisher S."/>
            <person name="Lutfalla G."/>
            <person name="Dossat C."/>
            <person name="Segurens B."/>
            <person name="Dasilva C."/>
            <person name="Salanoubat M."/>
            <person name="Levy M."/>
            <person name="Boudet N."/>
            <person name="Castellano S."/>
            <person name="Anthouard V."/>
            <person name="Jubin C."/>
            <person name="Castelli V."/>
            <person name="Katinka M."/>
            <person name="Vacherie B."/>
            <person name="Biemont C."/>
            <person name="Skalli Z."/>
            <person name="Cattolico L."/>
            <person name="Poulain J."/>
            <person name="De Berardinis V."/>
            <person name="Cruaud C."/>
            <person name="Duprat S."/>
            <person name="Brottier P."/>
            <person name="Coutanceau J.-P."/>
            <person name="Gouzy J."/>
            <person name="Parra G."/>
            <person name="Lardier G."/>
            <person name="Chapple C."/>
            <person name="McKernan K.J."/>
            <person name="McEwan P."/>
            <person name="Bosak S."/>
            <person name="Kellis M."/>
            <person name="Volff J.-N."/>
            <person name="Guigo R."/>
            <person name="Zody M.C."/>
            <person name="Mesirov J."/>
            <person name="Lindblad-Toh K."/>
            <person name="Birren B."/>
            <person name="Nusbaum C."/>
            <person name="Kahn D."/>
            <person name="Robinson-Rechavi M."/>
            <person name="Laudet V."/>
            <person name="Schachter V."/>
            <person name="Quetier F."/>
            <person name="Saurin W."/>
            <person name="Scarpelli C."/>
            <person name="Wincker P."/>
            <person name="Lander E.S."/>
            <person name="Weissenbach J."/>
            <person name="Roest Crollius H."/>
        </authorList>
    </citation>
    <scope>NUCLEOTIDE SEQUENCE [LARGE SCALE GENOMIC DNA]</scope>
</reference>
<evidence type="ECO:0000256" key="6">
    <source>
        <dbReference type="ARBA" id="ARBA00023136"/>
    </source>
</evidence>
<dbReference type="SUPFAM" id="SSF49899">
    <property type="entry name" value="Concanavalin A-like lectins/glucanases"/>
    <property type="match status" value="1"/>
</dbReference>
<dbReference type="GO" id="GO:0016020">
    <property type="term" value="C:membrane"/>
    <property type="evidence" value="ECO:0007669"/>
    <property type="project" value="UniProtKB-SubCell"/>
</dbReference>
<reference evidence="11" key="2">
    <citation type="submission" date="2004-02" db="EMBL/GenBank/DDBJ databases">
        <authorList>
            <consortium name="Genoscope"/>
            <consortium name="Whitehead Institute Centre for Genome Research"/>
        </authorList>
    </citation>
    <scope>NUCLEOTIDE SEQUENCE</scope>
</reference>
<feature type="region of interest" description="Disordered" evidence="8">
    <location>
        <begin position="354"/>
        <end position="379"/>
    </location>
</feature>
<evidence type="ECO:0000313" key="11">
    <source>
        <dbReference type="EMBL" id="CAG00530.1"/>
    </source>
</evidence>
<dbReference type="InterPro" id="IPR001791">
    <property type="entry name" value="Laminin_G"/>
</dbReference>
<dbReference type="GO" id="GO:0007155">
    <property type="term" value="P:cell adhesion"/>
    <property type="evidence" value="ECO:0007669"/>
    <property type="project" value="UniProtKB-KW"/>
</dbReference>
<dbReference type="SMART" id="SM00282">
    <property type="entry name" value="LamG"/>
    <property type="match status" value="1"/>
</dbReference>
<feature type="domain" description="Laminin G" evidence="10">
    <location>
        <begin position="5"/>
        <end position="172"/>
    </location>
</feature>
<keyword evidence="5 9" id="KW-1133">Transmembrane helix</keyword>
<comment type="caution">
    <text evidence="7">Lacks conserved residue(s) required for the propagation of feature annotation.</text>
</comment>
<dbReference type="KEGG" id="tng:GSTEN00018996G001"/>
<dbReference type="CDD" id="cd00110">
    <property type="entry name" value="LamG"/>
    <property type="match status" value="1"/>
</dbReference>
<evidence type="ECO:0000256" key="7">
    <source>
        <dbReference type="PROSITE-ProRule" id="PRU00122"/>
    </source>
</evidence>
<feature type="transmembrane region" description="Helical" evidence="9">
    <location>
        <begin position="456"/>
        <end position="475"/>
    </location>
</feature>
<dbReference type="PANTHER" id="PTHR15036:SF92">
    <property type="entry name" value="NEUREXIN 2A ALPHA"/>
    <property type="match status" value="1"/>
</dbReference>
<protein>
    <submittedName>
        <fullName evidence="11">(spotted green pufferfish) hypothetical protein</fullName>
    </submittedName>
</protein>
<evidence type="ECO:0000256" key="8">
    <source>
        <dbReference type="SAM" id="MobiDB-lite"/>
    </source>
</evidence>
<dbReference type="EMBL" id="CAAE01014601">
    <property type="protein sequence ID" value="CAG00530.1"/>
    <property type="molecule type" value="Genomic_DNA"/>
</dbReference>
<dbReference type="OrthoDB" id="6275838at2759"/>
<feature type="region of interest" description="Disordered" evidence="8">
    <location>
        <begin position="208"/>
        <end position="253"/>
    </location>
</feature>
<keyword evidence="4" id="KW-0130">Cell adhesion</keyword>
<proteinExistence type="inferred from homology"/>
<sequence length="506" mass="54548">MAVIHVAFGGALITFTWAPNERPSTRADRLAVGFSSQQKDAILVRVESTHGLGDYLQLHIDQGKIGVIFNVGTDDITIDEPAVIVNDGKYHVVRFTRSGGNATLQVDNHPVIERYPPGRQLTIFNSQAAIKIGGSDKARPFQGQISGLYYNGLQVLKLAAENDPSVQVEGNLRLVGDSFSVLTTDTTSATPLAVSDMSTTIMETTTTMATTTTRRQRSPSLRESISKPQSSDDSLVASAECPSDDEDLEECEHGTGGSAVAKIYWWGGGELVLPIITVDSLEPPSIATRYPFIPPPPTLLSPLETTKESLILPPNHSCPPDQEDCGDPVEVSAFGSGEMTESDDEDFYNNNSPMVTDRTVLPPPPTTREGGVQKPRPLPPYVPTTNPDQLHIPAGKMNTRDQVLLPPAPPSSRNTPGLTYPPNFPHVPTANPTASDEKSLPGAVEVIRESSSTTGMVVGIVAAAALCILILPYAMNKHRNRDEGSYQTETEPHFCPTVPLWRATEP</sequence>
<dbReference type="Gene3D" id="2.60.120.200">
    <property type="match status" value="1"/>
</dbReference>
<evidence type="ECO:0000259" key="10">
    <source>
        <dbReference type="PROSITE" id="PS50025"/>
    </source>
</evidence>
<dbReference type="FunFam" id="2.60.120.200:FF:000003">
    <property type="entry name" value="neurexin-1 isoform X1"/>
    <property type="match status" value="1"/>
</dbReference>
<dbReference type="PROSITE" id="PS50025">
    <property type="entry name" value="LAM_G_DOMAIN"/>
    <property type="match status" value="1"/>
</dbReference>
<evidence type="ECO:0000256" key="2">
    <source>
        <dbReference type="ARBA" id="ARBA00010241"/>
    </source>
</evidence>
<gene>
    <name evidence="11" type="ORF">GSTENG00018996001</name>
</gene>
<keyword evidence="3 9" id="KW-0812">Transmembrane</keyword>
<feature type="compositionally biased region" description="Polar residues" evidence="8">
    <location>
        <begin position="218"/>
        <end position="233"/>
    </location>
</feature>
<dbReference type="PANTHER" id="PTHR15036">
    <property type="entry name" value="PIKACHURIN-LIKE PROTEIN"/>
    <property type="match status" value="1"/>
</dbReference>
<evidence type="ECO:0000256" key="1">
    <source>
        <dbReference type="ARBA" id="ARBA00004479"/>
    </source>
</evidence>
<comment type="similarity">
    <text evidence="2">Belongs to the neurexin family.</text>
</comment>
<accession>Q4SFQ2</accession>
<comment type="caution">
    <text evidence="11">The sequence shown here is derived from an EMBL/GenBank/DDBJ whole genome shotgun (WGS) entry which is preliminary data.</text>
</comment>